<dbReference type="Gene3D" id="1.10.455.10">
    <property type="entry name" value="Ribosomal protein S7 domain"/>
    <property type="match status" value="2"/>
</dbReference>
<evidence type="ECO:0000256" key="3">
    <source>
        <dbReference type="ARBA" id="ARBA00023274"/>
    </source>
</evidence>
<dbReference type="PANTHER" id="PTHR11205">
    <property type="entry name" value="RIBOSOMAL PROTEIN S7"/>
    <property type="match status" value="1"/>
</dbReference>
<evidence type="ECO:0000313" key="5">
    <source>
        <dbReference type="Proteomes" id="UP001266305"/>
    </source>
</evidence>
<gene>
    <name evidence="4" type="ORF">P7K49_032248</name>
</gene>
<sequence>MMMHGHSNGKKLVTVRIIKHAFDFIHLLTGENSAGPGEHHHQRWSLGGIHGIGGAGTALVEAAFRNMKTTAECLGEELISATKSSSDSYGIKKDKLECMAKSNH</sequence>
<evidence type="ECO:0000256" key="2">
    <source>
        <dbReference type="ARBA" id="ARBA00022980"/>
    </source>
</evidence>
<comment type="caution">
    <text evidence="4">The sequence shown here is derived from an EMBL/GenBank/DDBJ whole genome shotgun (WGS) entry which is preliminary data.</text>
</comment>
<dbReference type="SUPFAM" id="SSF47973">
    <property type="entry name" value="Ribosomal protein S7"/>
    <property type="match status" value="1"/>
</dbReference>
<dbReference type="Proteomes" id="UP001266305">
    <property type="component" value="Unassembled WGS sequence"/>
</dbReference>
<protein>
    <submittedName>
        <fullName evidence="4">Uncharacterized protein</fullName>
    </submittedName>
</protein>
<keyword evidence="2" id="KW-0689">Ribosomal protein</keyword>
<reference evidence="4 5" key="1">
    <citation type="submission" date="2023-05" db="EMBL/GenBank/DDBJ databases">
        <title>B98-5 Cell Line De Novo Hybrid Assembly: An Optical Mapping Approach.</title>
        <authorList>
            <person name="Kananen K."/>
            <person name="Auerbach J.A."/>
            <person name="Kautto E."/>
            <person name="Blachly J.S."/>
        </authorList>
    </citation>
    <scope>NUCLEOTIDE SEQUENCE [LARGE SCALE GENOMIC DNA]</scope>
    <source>
        <strain evidence="4">B95-8</strain>
        <tissue evidence="4">Cell line</tissue>
    </source>
</reference>
<evidence type="ECO:0000313" key="4">
    <source>
        <dbReference type="EMBL" id="KAK2089582.1"/>
    </source>
</evidence>
<dbReference type="EMBL" id="JASSZA010000018">
    <property type="protein sequence ID" value="KAK2089582.1"/>
    <property type="molecule type" value="Genomic_DNA"/>
</dbReference>
<evidence type="ECO:0000256" key="1">
    <source>
        <dbReference type="ARBA" id="ARBA00007151"/>
    </source>
</evidence>
<comment type="similarity">
    <text evidence="1">Belongs to the universal ribosomal protein uS7 family.</text>
</comment>
<dbReference type="InterPro" id="IPR000235">
    <property type="entry name" value="Ribosomal_uS7"/>
</dbReference>
<proteinExistence type="inferred from homology"/>
<name>A0ABQ9TXP8_SAGOE</name>
<keyword evidence="3" id="KW-0687">Ribonucleoprotein</keyword>
<dbReference type="InterPro" id="IPR036823">
    <property type="entry name" value="Ribosomal_uS7_dom_sf"/>
</dbReference>
<keyword evidence="5" id="KW-1185">Reference proteome</keyword>
<organism evidence="4 5">
    <name type="scientific">Saguinus oedipus</name>
    <name type="common">Cotton-top tamarin</name>
    <name type="synonym">Oedipomidas oedipus</name>
    <dbReference type="NCBI Taxonomy" id="9490"/>
    <lineage>
        <taxon>Eukaryota</taxon>
        <taxon>Metazoa</taxon>
        <taxon>Chordata</taxon>
        <taxon>Craniata</taxon>
        <taxon>Vertebrata</taxon>
        <taxon>Euteleostomi</taxon>
        <taxon>Mammalia</taxon>
        <taxon>Eutheria</taxon>
        <taxon>Euarchontoglires</taxon>
        <taxon>Primates</taxon>
        <taxon>Haplorrhini</taxon>
        <taxon>Platyrrhini</taxon>
        <taxon>Cebidae</taxon>
        <taxon>Callitrichinae</taxon>
        <taxon>Saguinus</taxon>
    </lineage>
</organism>
<accession>A0ABQ9TXP8</accession>